<keyword evidence="1" id="KW-0812">Transmembrane</keyword>
<evidence type="ECO:0000313" key="2">
    <source>
        <dbReference type="EMBL" id="APT86301.1"/>
    </source>
</evidence>
<reference evidence="2 4" key="1">
    <citation type="submission" date="2014-08" db="EMBL/GenBank/DDBJ databases">
        <title>Complete genome sequence of Corynebacterium flavescens OJ8(T)(=DSM 20296(T)), isolated from cheese.</title>
        <authorList>
            <person name="Ruckert C."/>
            <person name="Albersmeier A."/>
            <person name="Winkler A."/>
            <person name="Kalinowski J."/>
        </authorList>
    </citation>
    <scope>NUCLEOTIDE SEQUENCE [LARGE SCALE GENOMIC DNA]</scope>
    <source>
        <strain evidence="2 4">OJ8</strain>
    </source>
</reference>
<sequence length="84" mass="9270">MQAIFRVFEVLFFSFMALFMLGGVAIIATQFFGVVSLNGSIVLGVENWLAPVTFACATACAVCAFVLNYRPKPQSQEHHYSTED</sequence>
<protein>
    <submittedName>
        <fullName evidence="2">Membrane protein</fullName>
    </submittedName>
</protein>
<dbReference type="Proteomes" id="UP000185479">
    <property type="component" value="Chromosome"/>
</dbReference>
<accession>A0A1L7CKA7</accession>
<proteinExistence type="predicted"/>
<name>A0A1L7CKA7_CORFL</name>
<reference evidence="3 5" key="2">
    <citation type="submission" date="2019-06" db="EMBL/GenBank/DDBJ databases">
        <title>Whole genome shotgun sequence of Corynebacterium flavescens NBRC 14136.</title>
        <authorList>
            <person name="Hosoyama A."/>
            <person name="Uohara A."/>
            <person name="Ohji S."/>
            <person name="Ichikawa N."/>
        </authorList>
    </citation>
    <scope>NUCLEOTIDE SEQUENCE [LARGE SCALE GENOMIC DNA]</scope>
    <source>
        <strain evidence="3 5">NBRC 14136</strain>
    </source>
</reference>
<feature type="transmembrane region" description="Helical" evidence="1">
    <location>
        <begin position="48"/>
        <end position="69"/>
    </location>
</feature>
<keyword evidence="1" id="KW-1133">Transmembrane helix</keyword>
<dbReference type="RefSeq" id="WP_075729297.1">
    <property type="nucleotide sequence ID" value="NZ_BJNB01000029.1"/>
</dbReference>
<dbReference type="GeneID" id="82879734"/>
<dbReference type="AlphaFoldDB" id="A0A1L7CKA7"/>
<gene>
    <name evidence="3" type="ORF">CFL01nite_17770</name>
    <name evidence="2" type="ORF">CFLV_03245</name>
</gene>
<evidence type="ECO:0000256" key="1">
    <source>
        <dbReference type="SAM" id="Phobius"/>
    </source>
</evidence>
<keyword evidence="4" id="KW-1185">Reference proteome</keyword>
<dbReference type="EMBL" id="CP009246">
    <property type="protein sequence ID" value="APT86301.1"/>
    <property type="molecule type" value="Genomic_DNA"/>
</dbReference>
<organism evidence="2 4">
    <name type="scientific">Corynebacterium flavescens</name>
    <dbReference type="NCBI Taxonomy" id="28028"/>
    <lineage>
        <taxon>Bacteria</taxon>
        <taxon>Bacillati</taxon>
        <taxon>Actinomycetota</taxon>
        <taxon>Actinomycetes</taxon>
        <taxon>Mycobacteriales</taxon>
        <taxon>Corynebacteriaceae</taxon>
        <taxon>Corynebacterium</taxon>
    </lineage>
</organism>
<evidence type="ECO:0000313" key="4">
    <source>
        <dbReference type="Proteomes" id="UP000185479"/>
    </source>
</evidence>
<dbReference type="EMBL" id="BJNB01000029">
    <property type="protein sequence ID" value="GEB98282.1"/>
    <property type="molecule type" value="Genomic_DNA"/>
</dbReference>
<evidence type="ECO:0000313" key="5">
    <source>
        <dbReference type="Proteomes" id="UP000315353"/>
    </source>
</evidence>
<feature type="transmembrane region" description="Helical" evidence="1">
    <location>
        <begin position="7"/>
        <end position="28"/>
    </location>
</feature>
<dbReference type="Proteomes" id="UP000315353">
    <property type="component" value="Unassembled WGS sequence"/>
</dbReference>
<dbReference type="KEGG" id="cfc:CFLV_03245"/>
<keyword evidence="1" id="KW-0472">Membrane</keyword>
<evidence type="ECO:0000313" key="3">
    <source>
        <dbReference type="EMBL" id="GEB98282.1"/>
    </source>
</evidence>